<proteinExistence type="predicted"/>
<evidence type="ECO:0000313" key="2">
    <source>
        <dbReference type="EMBL" id="KRT05297.1"/>
    </source>
</evidence>
<accession>A0A0R3NVX3</accession>
<reference evidence="2" key="3">
    <citation type="journal article" date="2012" name="PLoS ONE">
        <title>Mind the gap: upgrading genomes with Pacific Biosciences RS long-read sequencing technology.</title>
        <authorList>
            <person name="English A.C."/>
            <person name="Richards S."/>
            <person name="Han Y."/>
            <person name="Wang M."/>
            <person name="Vee V."/>
            <person name="Qu J."/>
            <person name="Qin X."/>
            <person name="Muzny D.M."/>
            <person name="Reid J.G."/>
            <person name="Worley K.C."/>
            <person name="Gibbs R.A."/>
        </authorList>
    </citation>
    <scope>NUCLEOTIDE SEQUENCE</scope>
    <source>
        <strain evidence="2">MV2-25</strain>
    </source>
</reference>
<feature type="domain" description="DUF4806" evidence="1">
    <location>
        <begin position="79"/>
        <end position="153"/>
    </location>
</feature>
<reference evidence="2" key="1">
    <citation type="journal article" date="2005" name="Genome Res.">
        <title>Comparative genome sequencing of Drosophila pseudoobscura: chromosomal, gene, and cis-element evolution.</title>
        <authorList>
            <person name="Richards S."/>
            <person name="Liu Y."/>
            <person name="Bettencourt B.R."/>
            <person name="Hradecky P."/>
            <person name="Letovsky S."/>
            <person name="Nielsen R."/>
            <person name="Thornton K."/>
            <person name="Hubisz M.J."/>
            <person name="Chen R."/>
            <person name="Meisel R.P."/>
            <person name="Couronne O."/>
            <person name="Hua S."/>
            <person name="Smith M.A."/>
            <person name="Zhang P."/>
            <person name="Liu J."/>
            <person name="Bussemaker H.J."/>
            <person name="van Batenburg M.F."/>
            <person name="Howells S.L."/>
            <person name="Scherer S.E."/>
            <person name="Sodergren E."/>
            <person name="Matthews B.B."/>
            <person name="Crosby M.A."/>
            <person name="Schroeder A.J."/>
            <person name="Ortiz-Barrientos D."/>
            <person name="Rives C.M."/>
            <person name="Metzker M.L."/>
            <person name="Muzny D.M."/>
            <person name="Scott G."/>
            <person name="Steffen D."/>
            <person name="Wheeler D.A."/>
            <person name="Worley K.C."/>
            <person name="Havlak P."/>
            <person name="Durbin K.J."/>
            <person name="Egan A."/>
            <person name="Gill R."/>
            <person name="Hume J."/>
            <person name="Morgan M.B."/>
            <person name="Miner G."/>
            <person name="Hamilton C."/>
            <person name="Huang Y."/>
            <person name="Waldron L."/>
            <person name="Verduzco D."/>
            <person name="Clerc-Blankenburg K.P."/>
            <person name="Dubchak I."/>
            <person name="Noor M.A."/>
            <person name="Anderson W."/>
            <person name="White K.P."/>
            <person name="Clark A.G."/>
            <person name="Schaeffer S.W."/>
            <person name="Gelbart W."/>
            <person name="Weinstock G.M."/>
            <person name="Gibbs R.A."/>
        </authorList>
    </citation>
    <scope>NUCLEOTIDE SEQUENCE [LARGE SCALE GENOMIC DNA]</scope>
    <source>
        <strain evidence="2">MV2-25</strain>
    </source>
</reference>
<dbReference type="InterPro" id="IPR032071">
    <property type="entry name" value="DUF4806"/>
</dbReference>
<dbReference type="EMBL" id="CH475802">
    <property type="protein sequence ID" value="KRT05297.1"/>
    <property type="molecule type" value="Genomic_DNA"/>
</dbReference>
<evidence type="ECO:0000259" key="1">
    <source>
        <dbReference type="Pfam" id="PF16064"/>
    </source>
</evidence>
<reference evidence="2" key="2">
    <citation type="journal article" date="2007" name="Nature">
        <title>Evolution of genes and genomes on the Drosophila phylogeny.</title>
        <authorList>
            <consortium name="Drosophila 12 Genomes Consortium"/>
            <person name="Clark A.G."/>
            <person name="Eisen M.B."/>
            <person name="Smith D.R."/>
            <person name="Bergman C.M."/>
            <person name="Oliver B."/>
            <person name="Markow T.A."/>
            <person name="Kaufman T.C."/>
            <person name="Kellis M."/>
            <person name="Gelbart W."/>
            <person name="Iyer V.N."/>
            <person name="Pollard D.A."/>
            <person name="Sackton T.B."/>
            <person name="Larracuente A.M."/>
            <person name="Singh N.D."/>
            <person name="Abad J.P."/>
            <person name="Abt D.N."/>
            <person name="Adryan B."/>
            <person name="Aguade M."/>
            <person name="Akashi H."/>
            <person name="Anderson W.W."/>
            <person name="Aquadro C.F."/>
            <person name="Ardell D.H."/>
            <person name="Arguello R."/>
            <person name="Artieri C.G."/>
            <person name="Barbash D.A."/>
            <person name="Barker D."/>
            <person name="Barsanti P."/>
            <person name="Batterham P."/>
            <person name="Batzoglou S."/>
            <person name="Begun D."/>
            <person name="Bhutkar A."/>
            <person name="Blanco E."/>
            <person name="Bosak S.A."/>
            <person name="Bradley R.K."/>
            <person name="Brand A.D."/>
            <person name="Brent M.R."/>
            <person name="Brooks A.N."/>
            <person name="Brown R.H."/>
            <person name="Butlin R.K."/>
            <person name="Caggese C."/>
            <person name="Calvi B.R."/>
            <person name="Bernardo de Carvalho A."/>
            <person name="Caspi A."/>
            <person name="Castrezana S."/>
            <person name="Celniker S.E."/>
            <person name="Chang J.L."/>
            <person name="Chapple C."/>
            <person name="Chatterji S."/>
            <person name="Chinwalla A."/>
            <person name="Civetta A."/>
            <person name="Clifton S.W."/>
            <person name="Comeron J.M."/>
            <person name="Costello J.C."/>
            <person name="Coyne J.A."/>
            <person name="Daub J."/>
            <person name="David R.G."/>
            <person name="Delcher A.L."/>
            <person name="Delehaunty K."/>
            <person name="Do C.B."/>
            <person name="Ebling H."/>
            <person name="Edwards K."/>
            <person name="Eickbush T."/>
            <person name="Evans J.D."/>
            <person name="Filipski A."/>
            <person name="Findeiss S."/>
            <person name="Freyhult E."/>
            <person name="Fulton L."/>
            <person name="Fulton R."/>
            <person name="Garcia A.C."/>
            <person name="Gardiner A."/>
            <person name="Garfield D.A."/>
            <person name="Garvin B.E."/>
            <person name="Gibson G."/>
            <person name="Gilbert D."/>
            <person name="Gnerre S."/>
            <person name="Godfrey J."/>
            <person name="Good R."/>
            <person name="Gotea V."/>
            <person name="Gravely B."/>
            <person name="Greenberg A.J."/>
            <person name="Griffiths-Jones S."/>
            <person name="Gross S."/>
            <person name="Guigo R."/>
            <person name="Gustafson E.A."/>
            <person name="Haerty W."/>
            <person name="Hahn M.W."/>
            <person name="Halligan D.L."/>
            <person name="Halpern A.L."/>
            <person name="Halter G.M."/>
            <person name="Han M.V."/>
            <person name="Heger A."/>
            <person name="Hillier L."/>
            <person name="Hinrichs A.S."/>
            <person name="Holmes I."/>
            <person name="Hoskins R.A."/>
            <person name="Hubisz M.J."/>
            <person name="Hultmark D."/>
            <person name="Huntley M.A."/>
            <person name="Jaffe D.B."/>
            <person name="Jagadeeshan S."/>
            <person name="Jeck W.R."/>
            <person name="Johnson J."/>
            <person name="Jones C.D."/>
            <person name="Jordan W.C."/>
            <person name="Karpen G.H."/>
            <person name="Kataoka E."/>
            <person name="Keightley P.D."/>
            <person name="Kheradpour P."/>
            <person name="Kirkness E.F."/>
            <person name="Koerich L.B."/>
            <person name="Kristiansen K."/>
            <person name="Kudrna D."/>
            <person name="Kulathinal R.J."/>
            <person name="Kumar S."/>
            <person name="Kwok R."/>
            <person name="Lander E."/>
            <person name="Langley C.H."/>
            <person name="Lapoint R."/>
            <person name="Lazzaro B.P."/>
            <person name="Lee S.J."/>
            <person name="Levesque L."/>
            <person name="Li R."/>
            <person name="Lin C.F."/>
            <person name="Lin M.F."/>
            <person name="Lindblad-Toh K."/>
            <person name="Llopart A."/>
            <person name="Long M."/>
            <person name="Low L."/>
            <person name="Lozovsky E."/>
            <person name="Lu J."/>
            <person name="Luo M."/>
            <person name="Machado C.A."/>
            <person name="Makalowski W."/>
            <person name="Marzo M."/>
            <person name="Matsuda M."/>
            <person name="Matzkin L."/>
            <person name="McAllister B."/>
            <person name="McBride C.S."/>
            <person name="McKernan B."/>
            <person name="McKernan K."/>
            <person name="Mendez-Lago M."/>
            <person name="Minx P."/>
            <person name="Mollenhauer M.U."/>
            <person name="Montooth K."/>
            <person name="Mount S.M."/>
            <person name="Mu X."/>
            <person name="Myers E."/>
            <person name="Negre B."/>
            <person name="Newfeld S."/>
            <person name="Nielsen R."/>
            <person name="Noor M.A."/>
            <person name="O'Grady P."/>
            <person name="Pachter L."/>
            <person name="Papaceit M."/>
            <person name="Parisi M.J."/>
            <person name="Parisi M."/>
            <person name="Parts L."/>
            <person name="Pedersen J.S."/>
            <person name="Pesole G."/>
            <person name="Phillippy A.M."/>
            <person name="Ponting C.P."/>
            <person name="Pop M."/>
            <person name="Porcelli D."/>
            <person name="Powell J.R."/>
            <person name="Prohaska S."/>
            <person name="Pruitt K."/>
            <person name="Puig M."/>
            <person name="Quesneville H."/>
            <person name="Ram K.R."/>
            <person name="Rand D."/>
            <person name="Rasmussen M.D."/>
            <person name="Reed L.K."/>
            <person name="Reenan R."/>
            <person name="Reily A."/>
            <person name="Remington K.A."/>
            <person name="Rieger T.T."/>
            <person name="Ritchie M.G."/>
            <person name="Robin C."/>
            <person name="Rogers Y.H."/>
            <person name="Rohde C."/>
            <person name="Rozas J."/>
            <person name="Rubenfield M.J."/>
            <person name="Ruiz A."/>
            <person name="Russo S."/>
            <person name="Salzberg S.L."/>
            <person name="Sanchez-Gracia A."/>
            <person name="Saranga D.J."/>
            <person name="Sato H."/>
            <person name="Schaeffer S.W."/>
            <person name="Schatz M.C."/>
            <person name="Schlenke T."/>
            <person name="Schwartz R."/>
            <person name="Segarra C."/>
            <person name="Singh R.S."/>
            <person name="Sirot L."/>
            <person name="Sirota M."/>
            <person name="Sisneros N.B."/>
            <person name="Smith C.D."/>
            <person name="Smith T.F."/>
            <person name="Spieth J."/>
            <person name="Stage D.E."/>
            <person name="Stark A."/>
            <person name="Stephan W."/>
            <person name="Strausberg R.L."/>
            <person name="Strempel S."/>
            <person name="Sturgill D."/>
            <person name="Sutton G."/>
            <person name="Sutton G.G."/>
            <person name="Tao W."/>
            <person name="Teichmann S."/>
            <person name="Tobari Y.N."/>
            <person name="Tomimura Y."/>
            <person name="Tsolas J.M."/>
            <person name="Valente V.L."/>
            <person name="Venter E."/>
            <person name="Venter J.C."/>
            <person name="Vicario S."/>
            <person name="Vieira F.G."/>
            <person name="Vilella A.J."/>
            <person name="Villasante A."/>
            <person name="Walenz B."/>
            <person name="Wang J."/>
            <person name="Wasserman M."/>
            <person name="Watts T."/>
            <person name="Wilson D."/>
            <person name="Wilson R.K."/>
            <person name="Wing R.A."/>
            <person name="Wolfner M.F."/>
            <person name="Wong A."/>
            <person name="Wong G.K."/>
            <person name="Wu C.I."/>
            <person name="Wu G."/>
            <person name="Yamamoto D."/>
            <person name="Yang H.P."/>
            <person name="Yang S.P."/>
            <person name="Yorke J.A."/>
            <person name="Yoshida K."/>
            <person name="Zdobnov E."/>
            <person name="Zhang P."/>
            <person name="Zhang Y."/>
            <person name="Zimin A.V."/>
            <person name="Baldwin J."/>
            <person name="Abdouelleil A."/>
            <person name="Abdulkadir J."/>
            <person name="Abebe A."/>
            <person name="Abera B."/>
            <person name="Abreu J."/>
            <person name="Acer S.C."/>
            <person name="Aftuck L."/>
            <person name="Alexander A."/>
            <person name="An P."/>
            <person name="Anderson E."/>
            <person name="Anderson S."/>
            <person name="Arachi H."/>
            <person name="Azer M."/>
            <person name="Bachantsang P."/>
            <person name="Barry A."/>
            <person name="Bayul T."/>
            <person name="Berlin A."/>
            <person name="Bessette D."/>
            <person name="Bloom T."/>
            <person name="Blye J."/>
            <person name="Boguslavskiy L."/>
            <person name="Bonnet C."/>
            <person name="Boukhgalter B."/>
            <person name="Bourzgui I."/>
            <person name="Brown A."/>
            <person name="Cahill P."/>
            <person name="Channer S."/>
            <person name="Cheshatsang Y."/>
            <person name="Chuda L."/>
            <person name="Citroen M."/>
            <person name="Collymore A."/>
            <person name="Cooke P."/>
            <person name="Costello M."/>
            <person name="D'Aco K."/>
            <person name="Daza R."/>
            <person name="De Haan G."/>
            <person name="DeGray S."/>
            <person name="DeMaso C."/>
            <person name="Dhargay N."/>
            <person name="Dooley K."/>
            <person name="Dooley E."/>
            <person name="Doricent M."/>
            <person name="Dorje P."/>
            <person name="Dorjee K."/>
            <person name="Dupes A."/>
            <person name="Elong R."/>
            <person name="Falk J."/>
            <person name="Farina A."/>
            <person name="Faro S."/>
            <person name="Ferguson D."/>
            <person name="Fisher S."/>
            <person name="Foley C.D."/>
            <person name="Franke A."/>
            <person name="Friedrich D."/>
            <person name="Gadbois L."/>
            <person name="Gearin G."/>
            <person name="Gearin C.R."/>
            <person name="Giannoukos G."/>
            <person name="Goode T."/>
            <person name="Graham J."/>
            <person name="Grandbois E."/>
            <person name="Grewal S."/>
            <person name="Gyaltsen K."/>
            <person name="Hafez N."/>
            <person name="Hagos B."/>
            <person name="Hall J."/>
            <person name="Henson C."/>
            <person name="Hollinger A."/>
            <person name="Honan T."/>
            <person name="Huard M.D."/>
            <person name="Hughes L."/>
            <person name="Hurhula B."/>
            <person name="Husby M.E."/>
            <person name="Kamat A."/>
            <person name="Kanga B."/>
            <person name="Kashin S."/>
            <person name="Khazanovich D."/>
            <person name="Kisner P."/>
            <person name="Lance K."/>
            <person name="Lara M."/>
            <person name="Lee W."/>
            <person name="Lennon N."/>
            <person name="Letendre F."/>
            <person name="LeVine R."/>
            <person name="Lipovsky A."/>
            <person name="Liu X."/>
            <person name="Liu J."/>
            <person name="Liu S."/>
            <person name="Lokyitsang T."/>
            <person name="Lokyitsang Y."/>
            <person name="Lubonja R."/>
            <person name="Lui A."/>
            <person name="MacDonald P."/>
            <person name="Magnisalis V."/>
            <person name="Maru K."/>
            <person name="Matthews C."/>
            <person name="McCusker W."/>
            <person name="McDonough S."/>
            <person name="Mehta T."/>
            <person name="Meldrim J."/>
            <person name="Meneus L."/>
            <person name="Mihai O."/>
            <person name="Mihalev A."/>
            <person name="Mihova T."/>
            <person name="Mittelman R."/>
            <person name="Mlenga V."/>
            <person name="Montmayeur A."/>
            <person name="Mulrain L."/>
            <person name="Navidi A."/>
            <person name="Naylor J."/>
            <person name="Negash T."/>
            <person name="Nguyen T."/>
            <person name="Nguyen N."/>
            <person name="Nicol R."/>
            <person name="Norbu C."/>
            <person name="Norbu N."/>
            <person name="Novod N."/>
            <person name="O'Neill B."/>
            <person name="Osman S."/>
            <person name="Markiewicz E."/>
            <person name="Oyono O.L."/>
            <person name="Patti C."/>
            <person name="Phunkhang P."/>
            <person name="Pierre F."/>
            <person name="Priest M."/>
            <person name="Raghuraman S."/>
            <person name="Rege F."/>
            <person name="Reyes R."/>
            <person name="Rise C."/>
            <person name="Rogov P."/>
            <person name="Ross K."/>
            <person name="Ryan E."/>
            <person name="Settipalli S."/>
            <person name="Shea T."/>
            <person name="Sherpa N."/>
            <person name="Shi L."/>
            <person name="Shih D."/>
            <person name="Sparrow T."/>
            <person name="Spaulding J."/>
            <person name="Stalker J."/>
            <person name="Stange-Thomann N."/>
            <person name="Stavropoulos S."/>
            <person name="Stone C."/>
            <person name="Strader C."/>
            <person name="Tesfaye S."/>
            <person name="Thomson T."/>
            <person name="Thoulutsang Y."/>
            <person name="Thoulutsang D."/>
            <person name="Topham K."/>
            <person name="Topping I."/>
            <person name="Tsamla T."/>
            <person name="Vassiliev H."/>
            <person name="Vo A."/>
            <person name="Wangchuk T."/>
            <person name="Wangdi T."/>
            <person name="Weiand M."/>
            <person name="Wilkinson J."/>
            <person name="Wilson A."/>
            <person name="Yadav S."/>
            <person name="Young G."/>
            <person name="Yu Q."/>
            <person name="Zembek L."/>
            <person name="Zhong D."/>
            <person name="Zimmer A."/>
            <person name="Zwirko Z."/>
            <person name="Jaffe D.B."/>
            <person name="Alvarez P."/>
            <person name="Brockman W."/>
            <person name="Butler J."/>
            <person name="Chin C."/>
            <person name="Gnerre S."/>
            <person name="Grabherr M."/>
            <person name="Kleber M."/>
            <person name="Mauceli E."/>
            <person name="MacCallum I."/>
        </authorList>
    </citation>
    <scope>NUCLEOTIDE SEQUENCE [LARGE SCALE GENOMIC DNA]</scope>
    <source>
        <strain evidence="2">MV2-25</strain>
    </source>
</reference>
<name>A0A0R3NVX3_DROPS</name>
<dbReference type="AlphaFoldDB" id="A0A0R3NVX3"/>
<sequence>MASPRKILRYSMQSNENEKGKTCSDVLEELKKTTETLKEENAVIRDQLNAVIQILADQTVLIKQLVKEKGELNPIRGQLPIKREEELVELEEKIKLNRDIYITPMKSILQPAGVLSGLNFILSKDIVLAYNVDAVQGKKALRTHKEFFAALLEFIPPGDEPPENTVRKAMQRMKKRVFKKKCLAKNQE</sequence>
<dbReference type="Pfam" id="PF16064">
    <property type="entry name" value="DUF4806"/>
    <property type="match status" value="1"/>
</dbReference>
<protein>
    <recommendedName>
        <fullName evidence="1">DUF4806 domain-containing protein</fullName>
    </recommendedName>
</protein>
<gene>
    <name evidence="2" type="primary">Dpse\GA31709</name>
    <name evidence="2" type="ORF">Dpse_GA31709</name>
</gene>
<organism evidence="2">
    <name type="scientific">Drosophila pseudoobscura pseudoobscura</name>
    <name type="common">Fruit fly</name>
    <dbReference type="NCBI Taxonomy" id="46245"/>
    <lineage>
        <taxon>Eukaryota</taxon>
        <taxon>Metazoa</taxon>
        <taxon>Ecdysozoa</taxon>
        <taxon>Arthropoda</taxon>
        <taxon>Hexapoda</taxon>
        <taxon>Insecta</taxon>
        <taxon>Pterygota</taxon>
        <taxon>Neoptera</taxon>
        <taxon>Endopterygota</taxon>
        <taxon>Diptera</taxon>
        <taxon>Brachycera</taxon>
        <taxon>Muscomorpha</taxon>
        <taxon>Ephydroidea</taxon>
        <taxon>Drosophilidae</taxon>
        <taxon>Drosophila</taxon>
        <taxon>Sophophora</taxon>
    </lineage>
</organism>
<reference evidence="2" key="4">
    <citation type="submission" date="2015-11" db="EMBL/GenBank/DDBJ databases">
        <authorList>
            <consortium name="FlyBase"/>
        </authorList>
    </citation>
    <scope>NUCLEOTIDE SEQUENCE</scope>
    <source>
        <strain evidence="2">MV2-25</strain>
    </source>
</reference>